<dbReference type="Proteomes" id="UP000274073">
    <property type="component" value="Chromosome"/>
</dbReference>
<dbReference type="EMBL" id="CP033915">
    <property type="protein sequence ID" value="AZA87943.1"/>
    <property type="molecule type" value="Genomic_DNA"/>
</dbReference>
<reference evidence="3 4" key="1">
    <citation type="submission" date="2018-11" db="EMBL/GenBank/DDBJ databases">
        <title>Proposal to divide the Flavobacteriaceae and reorganize its genera based on Amino Acid Identity values calculated from whole genome sequences.</title>
        <authorList>
            <person name="Nicholson A.C."/>
            <person name="Gulvik C.A."/>
            <person name="Whitney A.M."/>
            <person name="Humrighouse B.W."/>
            <person name="Bell M."/>
            <person name="Holmes B."/>
            <person name="Steigerwalt A.G."/>
            <person name="Villarma A."/>
            <person name="Sheth M."/>
            <person name="Batra D."/>
            <person name="Pryor J."/>
            <person name="Bernardet J.-F."/>
            <person name="Hugo C."/>
            <person name="Kampfer P."/>
            <person name="Newman J."/>
            <person name="McQuiston J.R."/>
        </authorList>
    </citation>
    <scope>NUCLEOTIDE SEQUENCE [LARGE SCALE GENOMIC DNA]</scope>
    <source>
        <strain evidence="1 3">G0207</strain>
        <strain evidence="2 4">H5143</strain>
    </source>
</reference>
<keyword evidence="4" id="KW-1185">Reference proteome</keyword>
<evidence type="ECO:0000313" key="4">
    <source>
        <dbReference type="Proteomes" id="UP000281741"/>
    </source>
</evidence>
<evidence type="ECO:0000313" key="1">
    <source>
        <dbReference type="EMBL" id="AZA87943.1"/>
    </source>
</evidence>
<dbReference type="SUPFAM" id="SSF55144">
    <property type="entry name" value="LigT-like"/>
    <property type="match status" value="1"/>
</dbReference>
<evidence type="ECO:0000313" key="3">
    <source>
        <dbReference type="Proteomes" id="UP000274073"/>
    </source>
</evidence>
<dbReference type="Proteomes" id="UP000281741">
    <property type="component" value="Chromosome"/>
</dbReference>
<organism evidence="1 3">
    <name type="scientific">Chryseobacterium shandongense</name>
    <dbReference type="NCBI Taxonomy" id="1493872"/>
    <lineage>
        <taxon>Bacteria</taxon>
        <taxon>Pseudomonadati</taxon>
        <taxon>Bacteroidota</taxon>
        <taxon>Flavobacteriia</taxon>
        <taxon>Flavobacteriales</taxon>
        <taxon>Weeksellaceae</taxon>
        <taxon>Chryseobacterium group</taxon>
        <taxon>Chryseobacterium</taxon>
    </lineage>
</organism>
<proteinExistence type="predicted"/>
<keyword evidence="1" id="KW-0436">Ligase</keyword>
<evidence type="ECO:0000313" key="2">
    <source>
        <dbReference type="EMBL" id="AZA96503.1"/>
    </source>
</evidence>
<dbReference type="Pfam" id="PF13563">
    <property type="entry name" value="2_5_RNA_ligase2"/>
    <property type="match status" value="1"/>
</dbReference>
<dbReference type="PANTHER" id="PTHR40037:SF1">
    <property type="entry name" value="PHOSPHOESTERASE SAOUHSC_00951-RELATED"/>
    <property type="match status" value="1"/>
</dbReference>
<dbReference type="EMBL" id="CP033912">
    <property type="protein sequence ID" value="AZA96503.1"/>
    <property type="molecule type" value="Genomic_DNA"/>
</dbReference>
<gene>
    <name evidence="1" type="ORF">EG349_14630</name>
    <name evidence="2" type="ORF">EG353_13410</name>
</gene>
<dbReference type="InterPro" id="IPR050580">
    <property type="entry name" value="2H_phosphoesterase_YjcG-like"/>
</dbReference>
<accession>A0AAD0YG44</accession>
<dbReference type="RefSeq" id="WP_123854941.1">
    <property type="nucleotide sequence ID" value="NZ_CP033912.1"/>
</dbReference>
<dbReference type="Gene3D" id="3.90.1140.10">
    <property type="entry name" value="Cyclic phosphodiesterase"/>
    <property type="match status" value="1"/>
</dbReference>
<sequence length="174" mass="20731">MKKLYFIAVYPPQPIIDEIKKFKLDLALNYANSKALKNEAHITLLPPFSREIHLENDIHEAFQRIDTSIPPFEIELNGFGSFANPKNPVIYVKPENNEQLKILYQKVKATFNFLNYSFNPHLTIGYRDLSWENYLKAWEDYKEKEYKTKFVVDKILLLRHDQHWFPIAEKKLML</sequence>
<dbReference type="AlphaFoldDB" id="A0AAD0YG44"/>
<protein>
    <submittedName>
        <fullName evidence="1">2'-5' RNA ligase family protein</fullName>
    </submittedName>
</protein>
<dbReference type="InterPro" id="IPR009097">
    <property type="entry name" value="Cyclic_Pdiesterase"/>
</dbReference>
<name>A0AAD0YG44_9FLAO</name>
<dbReference type="PANTHER" id="PTHR40037">
    <property type="entry name" value="PHOSPHOESTERASE YJCG-RELATED"/>
    <property type="match status" value="1"/>
</dbReference>
<dbReference type="GO" id="GO:0016874">
    <property type="term" value="F:ligase activity"/>
    <property type="evidence" value="ECO:0007669"/>
    <property type="project" value="UniProtKB-KW"/>
</dbReference>